<keyword evidence="2" id="KW-0732">Signal</keyword>
<keyword evidence="4" id="KW-1185">Reference proteome</keyword>
<name>A0A1I7L4A5_9BURK</name>
<feature type="region of interest" description="Disordered" evidence="1">
    <location>
        <begin position="41"/>
        <end position="102"/>
    </location>
</feature>
<dbReference type="OrthoDB" id="9999482at2"/>
<dbReference type="EMBL" id="FPBO01000023">
    <property type="protein sequence ID" value="SFV04537.1"/>
    <property type="molecule type" value="Genomic_DNA"/>
</dbReference>
<feature type="signal peptide" evidence="2">
    <location>
        <begin position="1"/>
        <end position="25"/>
    </location>
</feature>
<dbReference type="RefSeq" id="WP_093557666.1">
    <property type="nucleotide sequence ID" value="NZ_FPBO01000023.1"/>
</dbReference>
<feature type="chain" id="PRO_5011488291" evidence="2">
    <location>
        <begin position="26"/>
        <end position="130"/>
    </location>
</feature>
<evidence type="ECO:0000256" key="2">
    <source>
        <dbReference type="SAM" id="SignalP"/>
    </source>
</evidence>
<dbReference type="STRING" id="1035707.SAMN05216552_10236"/>
<protein>
    <submittedName>
        <fullName evidence="3">Uncharacterized protein</fullName>
    </submittedName>
</protein>
<feature type="compositionally biased region" description="Polar residues" evidence="1">
    <location>
        <begin position="68"/>
        <end position="81"/>
    </location>
</feature>
<gene>
    <name evidence="3" type="ORF">SAMN05216552_10236</name>
</gene>
<proteinExistence type="predicted"/>
<evidence type="ECO:0000256" key="1">
    <source>
        <dbReference type="SAM" id="MobiDB-lite"/>
    </source>
</evidence>
<organism evidence="3 4">
    <name type="scientific">Pseudoduganella namucuonensis</name>
    <dbReference type="NCBI Taxonomy" id="1035707"/>
    <lineage>
        <taxon>Bacteria</taxon>
        <taxon>Pseudomonadati</taxon>
        <taxon>Pseudomonadota</taxon>
        <taxon>Betaproteobacteria</taxon>
        <taxon>Burkholderiales</taxon>
        <taxon>Oxalobacteraceae</taxon>
        <taxon>Telluria group</taxon>
        <taxon>Pseudoduganella</taxon>
    </lineage>
</organism>
<reference evidence="4" key="1">
    <citation type="submission" date="2016-10" db="EMBL/GenBank/DDBJ databases">
        <authorList>
            <person name="Varghese N."/>
            <person name="Submissions S."/>
        </authorList>
    </citation>
    <scope>NUCLEOTIDE SEQUENCE [LARGE SCALE GENOMIC DNA]</scope>
    <source>
        <strain evidence="4">CGMCC 1.11014</strain>
    </source>
</reference>
<dbReference type="Proteomes" id="UP000199391">
    <property type="component" value="Unassembled WGS sequence"/>
</dbReference>
<accession>A0A1I7L4A5</accession>
<evidence type="ECO:0000313" key="3">
    <source>
        <dbReference type="EMBL" id="SFV04537.1"/>
    </source>
</evidence>
<sequence length="130" mass="13604">MNRDTATRLILRACVLVMSIGPARAQAPATEVVMLPAPAAQTELGDAPPPVQASIDPAAAAPAPEQRAQGSITRITLSANELPTVARRPLPPQPAPATHPMERDVQTLKAARAAMQLADALHGQRLAAMR</sequence>
<evidence type="ECO:0000313" key="4">
    <source>
        <dbReference type="Proteomes" id="UP000199391"/>
    </source>
</evidence>
<dbReference type="AlphaFoldDB" id="A0A1I7L4A5"/>